<dbReference type="Gene3D" id="3.40.50.1820">
    <property type="entry name" value="alpha/beta hydrolase"/>
    <property type="match status" value="1"/>
</dbReference>
<evidence type="ECO:0000313" key="3">
    <source>
        <dbReference type="EMBL" id="HCO25384.1"/>
    </source>
</evidence>
<name>A0A3D3R933_9PLAN</name>
<gene>
    <name evidence="3" type="ORF">DIT97_21055</name>
</gene>
<reference evidence="3 4" key="1">
    <citation type="journal article" date="2018" name="Nat. Biotechnol.">
        <title>A standardized bacterial taxonomy based on genome phylogeny substantially revises the tree of life.</title>
        <authorList>
            <person name="Parks D.H."/>
            <person name="Chuvochina M."/>
            <person name="Waite D.W."/>
            <person name="Rinke C."/>
            <person name="Skarshewski A."/>
            <person name="Chaumeil P.A."/>
            <person name="Hugenholtz P."/>
        </authorList>
    </citation>
    <scope>NUCLEOTIDE SEQUENCE [LARGE SCALE GENOMIC DNA]</scope>
    <source>
        <strain evidence="3">UBA9375</strain>
    </source>
</reference>
<evidence type="ECO:0000256" key="1">
    <source>
        <dbReference type="SAM" id="SignalP"/>
    </source>
</evidence>
<dbReference type="EMBL" id="DQAY01000128">
    <property type="protein sequence ID" value="HCO25384.1"/>
    <property type="molecule type" value="Genomic_DNA"/>
</dbReference>
<organism evidence="3 4">
    <name type="scientific">Gimesia maris</name>
    <dbReference type="NCBI Taxonomy" id="122"/>
    <lineage>
        <taxon>Bacteria</taxon>
        <taxon>Pseudomonadati</taxon>
        <taxon>Planctomycetota</taxon>
        <taxon>Planctomycetia</taxon>
        <taxon>Planctomycetales</taxon>
        <taxon>Planctomycetaceae</taxon>
        <taxon>Gimesia</taxon>
    </lineage>
</organism>
<accession>A0A3D3R933</accession>
<dbReference type="Pfam" id="PF01738">
    <property type="entry name" value="DLH"/>
    <property type="match status" value="1"/>
</dbReference>
<dbReference type="InterPro" id="IPR029058">
    <property type="entry name" value="AB_hydrolase_fold"/>
</dbReference>
<dbReference type="Proteomes" id="UP000263642">
    <property type="component" value="Unassembled WGS sequence"/>
</dbReference>
<evidence type="ECO:0000313" key="4">
    <source>
        <dbReference type="Proteomes" id="UP000263642"/>
    </source>
</evidence>
<feature type="chain" id="PRO_5017743683" description="Dienelactone hydrolase domain-containing protein" evidence="1">
    <location>
        <begin position="37"/>
        <end position="391"/>
    </location>
</feature>
<dbReference type="PANTHER" id="PTHR22946">
    <property type="entry name" value="DIENELACTONE HYDROLASE DOMAIN-CONTAINING PROTEIN-RELATED"/>
    <property type="match status" value="1"/>
</dbReference>
<dbReference type="GO" id="GO:0016787">
    <property type="term" value="F:hydrolase activity"/>
    <property type="evidence" value="ECO:0007669"/>
    <property type="project" value="InterPro"/>
</dbReference>
<dbReference type="SUPFAM" id="SSF53474">
    <property type="entry name" value="alpha/beta-Hydrolases"/>
    <property type="match status" value="1"/>
</dbReference>
<proteinExistence type="predicted"/>
<dbReference type="InterPro" id="IPR002925">
    <property type="entry name" value="Dienelactn_hydro"/>
</dbReference>
<sequence length="391" mass="44194">MHPHYYLISGRSMQIKSTLLWLCLIMVAGPVGTAQAEDGVTRKRSEPASINSSWDDLLDGIDTPEDWIEHKKVLKKRYLNLIRDQFKPDKPDLQIQFHDTVIVDGVYRRQLISYQVEDDERAHAYLGVPLFLRGPAPAVVALHGTYKQGKSRAAGLIENPDKAYLDHLCRRGYVVIAPDHFVAGHRIPEAGPYDTEAFYKKHPAWTAVGKFTYEHSIAIDVLQTMKEVVPDKIGVLGHSLGGHGSMFLAAYDDRVQAAAGNCSASFFRQNSKVEAWSRDHWYIYFKHIRPDLLKGELPPIDFHEIMALIAPRAFLDLSGLNDGDPLTQRQRVLMLLKVMDVYELEKAPQNFAFFVHGKGHSVAHESRELMYGWMDSHLKPSAATKTKLVTP</sequence>
<protein>
    <recommendedName>
        <fullName evidence="2">Dienelactone hydrolase domain-containing protein</fullName>
    </recommendedName>
</protein>
<feature type="domain" description="Dienelactone hydrolase" evidence="2">
    <location>
        <begin position="163"/>
        <end position="260"/>
    </location>
</feature>
<keyword evidence="1" id="KW-0732">Signal</keyword>
<feature type="signal peptide" evidence="1">
    <location>
        <begin position="1"/>
        <end position="36"/>
    </location>
</feature>
<dbReference type="AlphaFoldDB" id="A0A3D3R933"/>
<comment type="caution">
    <text evidence="3">The sequence shown here is derived from an EMBL/GenBank/DDBJ whole genome shotgun (WGS) entry which is preliminary data.</text>
</comment>
<dbReference type="InterPro" id="IPR050261">
    <property type="entry name" value="FrsA_esterase"/>
</dbReference>
<evidence type="ECO:0000259" key="2">
    <source>
        <dbReference type="Pfam" id="PF01738"/>
    </source>
</evidence>